<accession>A0A4Y2C2A9</accession>
<evidence type="ECO:0000313" key="1">
    <source>
        <dbReference type="EMBL" id="GBL97895.1"/>
    </source>
</evidence>
<dbReference type="Proteomes" id="UP000499080">
    <property type="component" value="Unassembled WGS sequence"/>
</dbReference>
<comment type="caution">
    <text evidence="1">The sequence shown here is derived from an EMBL/GenBank/DDBJ whole genome shotgun (WGS) entry which is preliminary data.</text>
</comment>
<name>A0A4Y2C2A9_ARAVE</name>
<sequence>MRRAVISRIEQCGPPKKDLNAARRAKPRHVRMARCSMDRRKRHFAQVKMMWDLAPDKLAAIILDGENAQVTLNLKVAEKHSLKRPMTCASHSHTLETANAKRAIKGCRLRGACGPDGLRPVSLQRGVEHGPLQFMLHVQEDARFSV</sequence>
<dbReference type="AlphaFoldDB" id="A0A4Y2C2A9"/>
<proteinExistence type="predicted"/>
<evidence type="ECO:0000313" key="2">
    <source>
        <dbReference type="Proteomes" id="UP000499080"/>
    </source>
</evidence>
<protein>
    <submittedName>
        <fullName evidence="1">Uncharacterized protein</fullName>
    </submittedName>
</protein>
<dbReference type="EMBL" id="BGPR01161588">
    <property type="protein sequence ID" value="GBL97895.1"/>
    <property type="molecule type" value="Genomic_DNA"/>
</dbReference>
<reference evidence="1 2" key="1">
    <citation type="journal article" date="2019" name="Sci. Rep.">
        <title>Orb-weaving spider Araneus ventricosus genome elucidates the spidroin gene catalogue.</title>
        <authorList>
            <person name="Kono N."/>
            <person name="Nakamura H."/>
            <person name="Ohtoshi R."/>
            <person name="Moran D.A.P."/>
            <person name="Shinohara A."/>
            <person name="Yoshida Y."/>
            <person name="Fujiwara M."/>
            <person name="Mori M."/>
            <person name="Tomita M."/>
            <person name="Arakawa K."/>
        </authorList>
    </citation>
    <scope>NUCLEOTIDE SEQUENCE [LARGE SCALE GENOMIC DNA]</scope>
</reference>
<gene>
    <name evidence="1" type="ORF">AVEN_86780_1</name>
</gene>
<keyword evidence="2" id="KW-1185">Reference proteome</keyword>
<organism evidence="1 2">
    <name type="scientific">Araneus ventricosus</name>
    <name type="common">Orbweaver spider</name>
    <name type="synonym">Epeira ventricosa</name>
    <dbReference type="NCBI Taxonomy" id="182803"/>
    <lineage>
        <taxon>Eukaryota</taxon>
        <taxon>Metazoa</taxon>
        <taxon>Ecdysozoa</taxon>
        <taxon>Arthropoda</taxon>
        <taxon>Chelicerata</taxon>
        <taxon>Arachnida</taxon>
        <taxon>Araneae</taxon>
        <taxon>Araneomorphae</taxon>
        <taxon>Entelegynae</taxon>
        <taxon>Araneoidea</taxon>
        <taxon>Araneidae</taxon>
        <taxon>Araneus</taxon>
    </lineage>
</organism>